<feature type="transmembrane region" description="Helical" evidence="1">
    <location>
        <begin position="212"/>
        <end position="232"/>
    </location>
</feature>
<feature type="transmembrane region" description="Helical" evidence="1">
    <location>
        <begin position="61"/>
        <end position="80"/>
    </location>
</feature>
<keyword evidence="2" id="KW-1185">Reference proteome</keyword>
<feature type="transmembrane region" description="Helical" evidence="1">
    <location>
        <begin position="284"/>
        <end position="309"/>
    </location>
</feature>
<name>A0A915CUG1_9BILA</name>
<feature type="transmembrane region" description="Helical" evidence="1">
    <location>
        <begin position="253"/>
        <end position="278"/>
    </location>
</feature>
<feature type="transmembrane region" description="Helical" evidence="1">
    <location>
        <begin position="28"/>
        <end position="49"/>
    </location>
</feature>
<dbReference type="WBParaSite" id="jg12736.2">
    <property type="protein sequence ID" value="jg12736.2"/>
    <property type="gene ID" value="jg12736"/>
</dbReference>
<feature type="transmembrane region" description="Helical" evidence="1">
    <location>
        <begin position="109"/>
        <end position="131"/>
    </location>
</feature>
<evidence type="ECO:0000313" key="3">
    <source>
        <dbReference type="WBParaSite" id="jg12736.2"/>
    </source>
</evidence>
<dbReference type="AlphaFoldDB" id="A0A915CUG1"/>
<organism evidence="2 3">
    <name type="scientific">Ditylenchus dipsaci</name>
    <dbReference type="NCBI Taxonomy" id="166011"/>
    <lineage>
        <taxon>Eukaryota</taxon>
        <taxon>Metazoa</taxon>
        <taxon>Ecdysozoa</taxon>
        <taxon>Nematoda</taxon>
        <taxon>Chromadorea</taxon>
        <taxon>Rhabditida</taxon>
        <taxon>Tylenchina</taxon>
        <taxon>Tylenchomorpha</taxon>
        <taxon>Sphaerularioidea</taxon>
        <taxon>Anguinidae</taxon>
        <taxon>Anguininae</taxon>
        <taxon>Ditylenchus</taxon>
    </lineage>
</organism>
<evidence type="ECO:0000313" key="2">
    <source>
        <dbReference type="Proteomes" id="UP000887574"/>
    </source>
</evidence>
<keyword evidence="1" id="KW-0812">Transmembrane</keyword>
<dbReference type="InterPro" id="IPR019428">
    <property type="entry name" value="7TM_GPCR_serpentine_rcpt_Str"/>
</dbReference>
<sequence>MILSFVNLTATHSVVKKKRYHKNDGTEIFAYVTLVLLLISYSLVLWLCLKKSPMSMNRYRWFILLNSTNAVLFDVLSTLFHPEFLLPYPIIMVGGVMRDVHLGDTVTHILVSITAFSCYILLYFTMLLFTFRYCQTVDNWFYRTVFLQKKMSLMFTLLGIFGPGCVALGIANSLVASNEEMIDWMRTQNKQVYEKIQGRNFVGLKVIKNTFYIDRTTCCSYSIQYSWLLWFLRIKKHQLSYRTISLYYSLINSLVLDIVIAGFLGFVPVTLLIFGFLFNISWTSLIFTIGLQTSCLYPLIANIILVVYVTPYRKATLLLLSEILCNRPNKVAATQRASLFNNKFLLTKY</sequence>
<reference evidence="3" key="1">
    <citation type="submission" date="2022-11" db="UniProtKB">
        <authorList>
            <consortium name="WormBaseParasite"/>
        </authorList>
    </citation>
    <scope>IDENTIFICATION</scope>
</reference>
<keyword evidence="1" id="KW-1133">Transmembrane helix</keyword>
<evidence type="ECO:0000256" key="1">
    <source>
        <dbReference type="SAM" id="Phobius"/>
    </source>
</evidence>
<dbReference type="Proteomes" id="UP000887574">
    <property type="component" value="Unplaced"/>
</dbReference>
<protein>
    <submittedName>
        <fullName evidence="3">G protein-coupled receptor</fullName>
    </submittedName>
</protein>
<keyword evidence="1" id="KW-0472">Membrane</keyword>
<feature type="transmembrane region" description="Helical" evidence="1">
    <location>
        <begin position="152"/>
        <end position="175"/>
    </location>
</feature>
<proteinExistence type="predicted"/>
<dbReference type="Pfam" id="PF10326">
    <property type="entry name" value="7TM_GPCR_Str"/>
    <property type="match status" value="1"/>
</dbReference>
<accession>A0A915CUG1</accession>